<proteinExistence type="predicted"/>
<feature type="region of interest" description="Disordered" evidence="1">
    <location>
        <begin position="317"/>
        <end position="470"/>
    </location>
</feature>
<reference evidence="4" key="1">
    <citation type="submission" date="2016-02" db="EMBL/GenBank/DDBJ databases">
        <authorList>
            <person name="Wen L."/>
            <person name="He K."/>
            <person name="Yang H."/>
        </authorList>
    </citation>
    <scope>NUCLEOTIDE SEQUENCE [LARGE SCALE GENOMIC DNA]</scope>
    <source>
        <strain evidence="4">JCM 15929</strain>
    </source>
</reference>
<organism evidence="3 4">
    <name type="scientific">Tsukamurella pseudospumae</name>
    <dbReference type="NCBI Taxonomy" id="239498"/>
    <lineage>
        <taxon>Bacteria</taxon>
        <taxon>Bacillati</taxon>
        <taxon>Actinomycetota</taxon>
        <taxon>Actinomycetes</taxon>
        <taxon>Mycobacteriales</taxon>
        <taxon>Tsukamurellaceae</taxon>
        <taxon>Tsukamurella</taxon>
    </lineage>
</organism>
<name>A0A137ZZY0_9ACTN</name>
<feature type="signal peptide" evidence="2">
    <location>
        <begin position="1"/>
        <end position="27"/>
    </location>
</feature>
<evidence type="ECO:0008006" key="5">
    <source>
        <dbReference type="Google" id="ProtNLM"/>
    </source>
</evidence>
<evidence type="ECO:0000256" key="1">
    <source>
        <dbReference type="SAM" id="MobiDB-lite"/>
    </source>
</evidence>
<dbReference type="RefSeq" id="WP_068574821.1">
    <property type="nucleotide sequence ID" value="NZ_LSRF01000058.1"/>
</dbReference>
<comment type="caution">
    <text evidence="3">The sequence shown here is derived from an EMBL/GenBank/DDBJ whole genome shotgun (WGS) entry which is preliminary data.</text>
</comment>
<protein>
    <recommendedName>
        <fullName evidence="5">PE-PGRS family protein</fullName>
    </recommendedName>
</protein>
<feature type="compositionally biased region" description="Basic and acidic residues" evidence="1">
    <location>
        <begin position="451"/>
        <end position="463"/>
    </location>
</feature>
<evidence type="ECO:0000313" key="4">
    <source>
        <dbReference type="Proteomes" id="UP000070258"/>
    </source>
</evidence>
<dbReference type="Proteomes" id="UP000070258">
    <property type="component" value="Unassembled WGS sequence"/>
</dbReference>
<gene>
    <name evidence="3" type="ORF">AXK60_18300</name>
</gene>
<feature type="chain" id="PRO_5007482911" description="PE-PGRS family protein" evidence="2">
    <location>
        <begin position="28"/>
        <end position="470"/>
    </location>
</feature>
<feature type="compositionally biased region" description="Polar residues" evidence="1">
    <location>
        <begin position="397"/>
        <end position="407"/>
    </location>
</feature>
<dbReference type="STRING" id="239498.AXK60_18300"/>
<evidence type="ECO:0000256" key="2">
    <source>
        <dbReference type="SAM" id="SignalP"/>
    </source>
</evidence>
<dbReference type="EMBL" id="LSRF01000058">
    <property type="protein sequence ID" value="KXP03745.1"/>
    <property type="molecule type" value="Genomic_DNA"/>
</dbReference>
<keyword evidence="2" id="KW-0732">Signal</keyword>
<dbReference type="AlphaFoldDB" id="A0A137ZZY0"/>
<accession>A0A137ZZY0</accession>
<feature type="compositionally biased region" description="Basic and acidic residues" evidence="1">
    <location>
        <begin position="329"/>
        <end position="338"/>
    </location>
</feature>
<dbReference type="OrthoDB" id="4775160at2"/>
<sequence>MKHKATSITALAMAAAVAIAPVSNAVAATSLPTTPAASGPTTPAAVLKNIAAAPAVANSAASVAPTALGTFVVVTDEAVAAAPTATGALSAAAAPVAAADKGAVELAGVPKAVTDILNTAGLPVQAVYRVLQTSQGVYTIWYKMLTSVPQAIFKGEFGSVPTLFQKAISDSLTWIATGAGPKVPETPKTATTAATETAAAVSPVSAALDVLGIPVATAYAAGQAGLSIYQSFYGLLTSVPQAIFQGKFGDAAGLVVDAVAKSITTIVDFPGAQLKAASDKITKLVTALTPAPTAPTAATDVRALSLTSAGEVPASTALLPVTTGSGDQKASDTQKPVERTLGLDAKPTVEAPKPAETKPVAIAPAETTASKPVVEPTKPADGAVVPSAPTESKPASGGSTENGSSPAAESKPASDAKPTVESKTSDSKPTVATATDSTPTADRSSVTEAKPTAERSTGADEKPTASSSAE</sequence>
<feature type="compositionally biased region" description="Basic and acidic residues" evidence="1">
    <location>
        <begin position="412"/>
        <end position="426"/>
    </location>
</feature>
<evidence type="ECO:0000313" key="3">
    <source>
        <dbReference type="EMBL" id="KXP03745.1"/>
    </source>
</evidence>
<feature type="compositionally biased region" description="Polar residues" evidence="1">
    <location>
        <begin position="427"/>
        <end position="447"/>
    </location>
</feature>